<evidence type="ECO:0008006" key="5">
    <source>
        <dbReference type="Google" id="ProtNLM"/>
    </source>
</evidence>
<dbReference type="Pfam" id="PF11951">
    <property type="entry name" value="Fungal_trans_2"/>
    <property type="match status" value="1"/>
</dbReference>
<evidence type="ECO:0000256" key="2">
    <source>
        <dbReference type="SAM" id="MobiDB-lite"/>
    </source>
</evidence>
<dbReference type="Proteomes" id="UP001583177">
    <property type="component" value="Unassembled WGS sequence"/>
</dbReference>
<keyword evidence="1" id="KW-0539">Nucleus</keyword>
<comment type="caution">
    <text evidence="3">The sequence shown here is derived from an EMBL/GenBank/DDBJ whole genome shotgun (WGS) entry which is preliminary data.</text>
</comment>
<evidence type="ECO:0000313" key="3">
    <source>
        <dbReference type="EMBL" id="KAL1859792.1"/>
    </source>
</evidence>
<accession>A0ABR3WEA9</accession>
<sequence length="494" mass="56497">MSEKEERAGVQCGGYARERIFVHSSASTQKAAIKSRDNDPTAKKQASQPSFASTSSASLIHRRDGNSEVVEITLPESLYRTATEEKYISLYWDLFLPRCRDRLASREWTKSSQSLFRTEPALRSAVLAVSLTMLAEKENCQWMREEGVKAYGRALLQETAALRSPSRSKSDAVLLASKFMTTYEMLFGGRTGNLLELSHRWRSHNVGSLAIMEARTPWSAIEGDGHHIFIDSRLFWIIAGIKQRKRTSLSRDEWKTIPWSKHPKRSQDLLTDIFVEIPGFFEDIDRCESLDDPNMKYEEHRRLVMICLGLHDQLQDWYDTLPQEQRYEDTLSLGIDDDQAIEKLPGMYTMLLYWSTCLYLYNAMQLHSRRRPADVLPFLPQHATSLGQYVSNICRLLPFYFNSNAGKANLLLAAFPMGTALQFTFVLNGQASGGHRLSEDRSKLMVLFQKPEFKPIKDFLNSLQRDNDVRGEQPAVTYEGRAKQWAGYETSEGT</sequence>
<keyword evidence="4" id="KW-1185">Reference proteome</keyword>
<feature type="region of interest" description="Disordered" evidence="2">
    <location>
        <begin position="25"/>
        <end position="59"/>
    </location>
</feature>
<dbReference type="InterPro" id="IPR021858">
    <property type="entry name" value="Fun_TF"/>
</dbReference>
<reference evidence="3 4" key="1">
    <citation type="journal article" date="2024" name="IMA Fungus">
        <title>IMA Genome - F19 : A genome assembly and annotation guide to empower mycologists, including annotated draft genome sequences of Ceratocystis pirilliformis, Diaporthe australafricana, Fusarium ophioides, Paecilomyces lecythidis, and Sporothrix stenoceras.</title>
        <authorList>
            <person name="Aylward J."/>
            <person name="Wilson A.M."/>
            <person name="Visagie C.M."/>
            <person name="Spraker J."/>
            <person name="Barnes I."/>
            <person name="Buitendag C."/>
            <person name="Ceriani C."/>
            <person name="Del Mar Angel L."/>
            <person name="du Plessis D."/>
            <person name="Fuchs T."/>
            <person name="Gasser K."/>
            <person name="Kramer D."/>
            <person name="Li W."/>
            <person name="Munsamy K."/>
            <person name="Piso A."/>
            <person name="Price J.L."/>
            <person name="Sonnekus B."/>
            <person name="Thomas C."/>
            <person name="van der Nest A."/>
            <person name="van Dijk A."/>
            <person name="van Heerden A."/>
            <person name="van Vuuren N."/>
            <person name="Yilmaz N."/>
            <person name="Duong T.A."/>
            <person name="van der Merwe N.A."/>
            <person name="Wingfield M.J."/>
            <person name="Wingfield B.D."/>
        </authorList>
    </citation>
    <scope>NUCLEOTIDE SEQUENCE [LARGE SCALE GENOMIC DNA]</scope>
    <source>
        <strain evidence="3 4">CMW 18300</strain>
    </source>
</reference>
<evidence type="ECO:0000313" key="4">
    <source>
        <dbReference type="Proteomes" id="UP001583177"/>
    </source>
</evidence>
<name>A0ABR3WEA9_9PEZI</name>
<proteinExistence type="predicted"/>
<evidence type="ECO:0000256" key="1">
    <source>
        <dbReference type="ARBA" id="ARBA00023242"/>
    </source>
</evidence>
<dbReference type="PANTHER" id="PTHR38111:SF11">
    <property type="entry name" value="TRANSCRIPTION FACTOR DOMAIN-CONTAINING PROTEIN-RELATED"/>
    <property type="match status" value="1"/>
</dbReference>
<dbReference type="InterPro" id="IPR053178">
    <property type="entry name" value="Osmoadaptation_assoc"/>
</dbReference>
<dbReference type="EMBL" id="JAWRVE010000095">
    <property type="protein sequence ID" value="KAL1859792.1"/>
    <property type="molecule type" value="Genomic_DNA"/>
</dbReference>
<feature type="compositionally biased region" description="Low complexity" evidence="2">
    <location>
        <begin position="46"/>
        <end position="58"/>
    </location>
</feature>
<protein>
    <recommendedName>
        <fullName evidence="5">C6 zinc finger domain-containing protein</fullName>
    </recommendedName>
</protein>
<organism evidence="3 4">
    <name type="scientific">Diaporthe australafricana</name>
    <dbReference type="NCBI Taxonomy" id="127596"/>
    <lineage>
        <taxon>Eukaryota</taxon>
        <taxon>Fungi</taxon>
        <taxon>Dikarya</taxon>
        <taxon>Ascomycota</taxon>
        <taxon>Pezizomycotina</taxon>
        <taxon>Sordariomycetes</taxon>
        <taxon>Sordariomycetidae</taxon>
        <taxon>Diaporthales</taxon>
        <taxon>Diaporthaceae</taxon>
        <taxon>Diaporthe</taxon>
    </lineage>
</organism>
<dbReference type="PANTHER" id="PTHR38111">
    <property type="entry name" value="ZN(2)-C6 FUNGAL-TYPE DOMAIN-CONTAINING PROTEIN-RELATED"/>
    <property type="match status" value="1"/>
</dbReference>
<gene>
    <name evidence="3" type="ORF">Daus18300_009382</name>
</gene>